<keyword evidence="2" id="KW-1185">Reference proteome</keyword>
<gene>
    <name evidence="1" type="ORF">SAMN02745213_01628</name>
</gene>
<sequence length="278" mass="30708">MRLTEQNVKEVIVDASMQKAVFIFFYMNAPECEKAGTALRSAISDNNAYLSLVEADVSEPVGQAIAGQLGLQSVPTVVIMKNGRPVEALQGDEIVEKLQPTIQKYMPSEGDMLLKAALAEVEKGNIAGAVVKAKEAYNLDPKNLEYKHFYAQICIKDKQLEKAHELLDNAGREEQEMQEYKDLISALALADQAADSPALKELEAKFANDPENADIATSYAAALAEAGKKGKALEILFTLLQKDLSNAEVKKTFLDLLNTMQGDPLQKEYRRKLYTIMY</sequence>
<dbReference type="Gene3D" id="1.25.40.10">
    <property type="entry name" value="Tetratricopeptide repeat domain"/>
    <property type="match status" value="2"/>
</dbReference>
<dbReference type="SUPFAM" id="SSF52833">
    <property type="entry name" value="Thioredoxin-like"/>
    <property type="match status" value="1"/>
</dbReference>
<dbReference type="RefSeq" id="WP_078929035.1">
    <property type="nucleotide sequence ID" value="NZ_FUXX01000028.1"/>
</dbReference>
<dbReference type="Pfam" id="PF14559">
    <property type="entry name" value="TPR_19"/>
    <property type="match status" value="1"/>
</dbReference>
<dbReference type="Pfam" id="PF14561">
    <property type="entry name" value="TPR_20"/>
    <property type="match status" value="1"/>
</dbReference>
<accession>A0A1T4VJM6</accession>
<organism evidence="1 2">
    <name type="scientific">Succinivibrio dextrinosolvens DSM 3072</name>
    <dbReference type="NCBI Taxonomy" id="1123324"/>
    <lineage>
        <taxon>Bacteria</taxon>
        <taxon>Pseudomonadati</taxon>
        <taxon>Pseudomonadota</taxon>
        <taxon>Gammaproteobacteria</taxon>
        <taxon>Aeromonadales</taxon>
        <taxon>Succinivibrionaceae</taxon>
        <taxon>Succinivibrio</taxon>
    </lineage>
</organism>
<dbReference type="STRING" id="83771.SAMN02910357_02388"/>
<evidence type="ECO:0000313" key="1">
    <source>
        <dbReference type="EMBL" id="SKA65162.1"/>
    </source>
</evidence>
<dbReference type="AlphaFoldDB" id="A0A1T4VJM6"/>
<dbReference type="InterPro" id="IPR036249">
    <property type="entry name" value="Thioredoxin-like_sf"/>
</dbReference>
<dbReference type="Proteomes" id="UP000242432">
    <property type="component" value="Unassembled WGS sequence"/>
</dbReference>
<proteinExistence type="predicted"/>
<dbReference type="InterPro" id="IPR011990">
    <property type="entry name" value="TPR-like_helical_dom_sf"/>
</dbReference>
<dbReference type="SUPFAM" id="SSF48452">
    <property type="entry name" value="TPR-like"/>
    <property type="match status" value="1"/>
</dbReference>
<name>A0A1T4VJM6_9GAMM</name>
<evidence type="ECO:0000313" key="2">
    <source>
        <dbReference type="Proteomes" id="UP000242432"/>
    </source>
</evidence>
<protein>
    <submittedName>
        <fullName evidence="1">Putative thioredoxin</fullName>
    </submittedName>
</protein>
<dbReference type="Gene3D" id="3.40.30.10">
    <property type="entry name" value="Glutaredoxin"/>
    <property type="match status" value="1"/>
</dbReference>
<dbReference type="EMBL" id="FUXX01000028">
    <property type="protein sequence ID" value="SKA65162.1"/>
    <property type="molecule type" value="Genomic_DNA"/>
</dbReference>
<reference evidence="2" key="1">
    <citation type="submission" date="2017-02" db="EMBL/GenBank/DDBJ databases">
        <authorList>
            <person name="Varghese N."/>
            <person name="Submissions S."/>
        </authorList>
    </citation>
    <scope>NUCLEOTIDE SEQUENCE [LARGE SCALE GENOMIC DNA]</scope>
    <source>
        <strain evidence="2">DSM 3072</strain>
    </source>
</reference>